<reference evidence="9 10" key="1">
    <citation type="journal article" date="2016" name="Sci. Rep.">
        <title>Genomic and phenotypic characterization of the species Acinetobacter venetianus.</title>
        <authorList>
            <person name="Fondi M."/>
            <person name="Maida I."/>
            <person name="Perrin E."/>
            <person name="Orlandini V."/>
            <person name="La Torre L."/>
            <person name="Bosi E."/>
            <person name="Negroni A."/>
            <person name="Zanaroli G."/>
            <person name="Fava F."/>
            <person name="Decorosi F."/>
            <person name="Giovannetti L."/>
            <person name="Viti C."/>
            <person name="Vaneechoutte M."/>
            <person name="Dijkshoorn L."/>
            <person name="Fani R."/>
        </authorList>
    </citation>
    <scope>NUCLEOTIDE SEQUENCE [LARGE SCALE GENOMIC DNA]</scope>
    <source>
        <strain evidence="9 10">LUH5627</strain>
    </source>
</reference>
<evidence type="ECO:0000256" key="3">
    <source>
        <dbReference type="ARBA" id="ARBA00022741"/>
    </source>
</evidence>
<comment type="catalytic activity">
    <reaction evidence="7">
        <text>L-tyrosyl-[protein] + ATP = O-(5'-adenylyl)-L-tyrosyl-[protein] + diphosphate</text>
        <dbReference type="Rhea" id="RHEA:54288"/>
        <dbReference type="Rhea" id="RHEA-COMP:10136"/>
        <dbReference type="Rhea" id="RHEA-COMP:13846"/>
        <dbReference type="ChEBI" id="CHEBI:30616"/>
        <dbReference type="ChEBI" id="CHEBI:33019"/>
        <dbReference type="ChEBI" id="CHEBI:46858"/>
        <dbReference type="ChEBI" id="CHEBI:83624"/>
        <dbReference type="EC" id="2.7.7.108"/>
    </reaction>
</comment>
<dbReference type="AlphaFoldDB" id="A0A150HJS9"/>
<gene>
    <name evidence="9" type="primary">fic</name>
    <name evidence="9" type="ORF">AVENLUH5627_03266</name>
</gene>
<accession>A0A150HJS9</accession>
<keyword evidence="1 9" id="KW-0808">Transferase</keyword>
<dbReference type="GO" id="GO:0051302">
    <property type="term" value="P:regulation of cell division"/>
    <property type="evidence" value="ECO:0007669"/>
    <property type="project" value="TreeGrafter"/>
</dbReference>
<proteinExistence type="predicted"/>
<name>A0A150HJS9_9GAMM</name>
<dbReference type="PROSITE" id="PS51459">
    <property type="entry name" value="FIDO"/>
    <property type="match status" value="1"/>
</dbReference>
<evidence type="ECO:0000313" key="9">
    <source>
        <dbReference type="EMBL" id="KXZ63624.1"/>
    </source>
</evidence>
<dbReference type="Gene3D" id="1.10.3290.10">
    <property type="entry name" value="Fido-like domain"/>
    <property type="match status" value="1"/>
</dbReference>
<evidence type="ECO:0000256" key="2">
    <source>
        <dbReference type="ARBA" id="ARBA00022695"/>
    </source>
</evidence>
<keyword evidence="3" id="KW-0547">Nucleotide-binding</keyword>
<evidence type="ECO:0000256" key="4">
    <source>
        <dbReference type="ARBA" id="ARBA00022840"/>
    </source>
</evidence>
<evidence type="ECO:0000256" key="1">
    <source>
        <dbReference type="ARBA" id="ARBA00022679"/>
    </source>
</evidence>
<comment type="caution">
    <text evidence="9">The sequence shown here is derived from an EMBL/GenBank/DDBJ whole genome shotgun (WGS) entry which is preliminary data.</text>
</comment>
<dbReference type="GO" id="GO:0005524">
    <property type="term" value="F:ATP binding"/>
    <property type="evidence" value="ECO:0007669"/>
    <property type="project" value="UniProtKB-KW"/>
</dbReference>
<organism evidence="9 10">
    <name type="scientific">Acinetobacter venetianus</name>
    <dbReference type="NCBI Taxonomy" id="52133"/>
    <lineage>
        <taxon>Bacteria</taxon>
        <taxon>Pseudomonadati</taxon>
        <taxon>Pseudomonadota</taxon>
        <taxon>Gammaproteobacteria</taxon>
        <taxon>Moraxellales</taxon>
        <taxon>Moraxellaceae</taxon>
        <taxon>Acinetobacter</taxon>
    </lineage>
</organism>
<dbReference type="GO" id="GO:0070733">
    <property type="term" value="F:AMPylase activity"/>
    <property type="evidence" value="ECO:0007669"/>
    <property type="project" value="UniProtKB-EC"/>
</dbReference>
<evidence type="ECO:0000259" key="8">
    <source>
        <dbReference type="PROSITE" id="PS51459"/>
    </source>
</evidence>
<dbReference type="EMBL" id="JRUE01000242">
    <property type="protein sequence ID" value="KXZ63624.1"/>
    <property type="molecule type" value="Genomic_DNA"/>
</dbReference>
<dbReference type="SUPFAM" id="SSF140931">
    <property type="entry name" value="Fic-like"/>
    <property type="match status" value="1"/>
</dbReference>
<protein>
    <recommendedName>
        <fullName evidence="5">protein adenylyltransferase</fullName>
        <ecNumber evidence="5">2.7.7.108</ecNumber>
    </recommendedName>
</protein>
<sequence length="198" mass="23148">MDKYGELGDSLYCYSDTNILKNKLNIHDEQVLEQAELELSGLSSSLIEYSEPPYDLAYLKSIHSQLFGDLYEWAGQLRQIDISKSDTRFCTFSRIEIEANKLLNSLQQQNYFRDLEPQQLIYQLADLYCELNVIHPFREGNGRTQRIFFEHLIAYCGYGIDWSKINSKEQWVQANIEGFYGNLQPLIIIFELCLIHPD</sequence>
<dbReference type="NCBIfam" id="NF007672">
    <property type="entry name" value="PRK10347.1"/>
    <property type="match status" value="1"/>
</dbReference>
<keyword evidence="2 9" id="KW-0548">Nucleotidyltransferase</keyword>
<comment type="catalytic activity">
    <reaction evidence="6">
        <text>L-threonyl-[protein] + ATP = 3-O-(5'-adenylyl)-L-threonyl-[protein] + diphosphate</text>
        <dbReference type="Rhea" id="RHEA:54292"/>
        <dbReference type="Rhea" id="RHEA-COMP:11060"/>
        <dbReference type="Rhea" id="RHEA-COMP:13847"/>
        <dbReference type="ChEBI" id="CHEBI:30013"/>
        <dbReference type="ChEBI" id="CHEBI:30616"/>
        <dbReference type="ChEBI" id="CHEBI:33019"/>
        <dbReference type="ChEBI" id="CHEBI:138113"/>
        <dbReference type="EC" id="2.7.7.108"/>
    </reaction>
</comment>
<dbReference type="InterPro" id="IPR003812">
    <property type="entry name" value="Fido"/>
</dbReference>
<feature type="domain" description="Fido" evidence="8">
    <location>
        <begin position="54"/>
        <end position="192"/>
    </location>
</feature>
<evidence type="ECO:0000256" key="7">
    <source>
        <dbReference type="ARBA" id="ARBA00048696"/>
    </source>
</evidence>
<dbReference type="EC" id="2.7.7.108" evidence="5"/>
<keyword evidence="4" id="KW-0067">ATP-binding</keyword>
<dbReference type="PANTHER" id="PTHR39560">
    <property type="entry name" value="PROTEIN ADENYLYLTRANSFERASE FIC-RELATED"/>
    <property type="match status" value="1"/>
</dbReference>
<dbReference type="Proteomes" id="UP000075680">
    <property type="component" value="Unassembled WGS sequence"/>
</dbReference>
<evidence type="ECO:0000256" key="6">
    <source>
        <dbReference type="ARBA" id="ARBA00047939"/>
    </source>
</evidence>
<dbReference type="PANTHER" id="PTHR39560:SF1">
    <property type="entry name" value="PROTEIN ADENYLYLTRANSFERASE FIC-RELATED"/>
    <property type="match status" value="1"/>
</dbReference>
<evidence type="ECO:0000313" key="10">
    <source>
        <dbReference type="Proteomes" id="UP000075680"/>
    </source>
</evidence>
<dbReference type="RefSeq" id="WP_061519718.1">
    <property type="nucleotide sequence ID" value="NZ_JRUE01000242.1"/>
</dbReference>
<dbReference type="InterPro" id="IPR036597">
    <property type="entry name" value="Fido-like_dom_sf"/>
</dbReference>
<evidence type="ECO:0000256" key="5">
    <source>
        <dbReference type="ARBA" id="ARBA00034531"/>
    </source>
</evidence>
<dbReference type="Pfam" id="PF02661">
    <property type="entry name" value="Fic"/>
    <property type="match status" value="1"/>
</dbReference>
<dbReference type="PATRIC" id="fig|52133.18.peg.3350"/>